<keyword evidence="3" id="KW-0004">4Fe-4S</keyword>
<keyword evidence="13" id="KW-1185">Reference proteome</keyword>
<dbReference type="SUPFAM" id="SSF54862">
    <property type="entry name" value="4Fe-4S ferredoxins"/>
    <property type="match status" value="1"/>
</dbReference>
<evidence type="ECO:0000313" key="12">
    <source>
        <dbReference type="EMBL" id="TQQ85657.1"/>
    </source>
</evidence>
<dbReference type="PROSITE" id="PS00198">
    <property type="entry name" value="4FE4S_FER_1"/>
    <property type="match status" value="1"/>
</dbReference>
<dbReference type="InterPro" id="IPR040074">
    <property type="entry name" value="BssD/PflA/YjjW"/>
</dbReference>
<dbReference type="PROSITE" id="PS51379">
    <property type="entry name" value="4FE4S_FER_2"/>
    <property type="match status" value="2"/>
</dbReference>
<evidence type="ECO:0000256" key="3">
    <source>
        <dbReference type="ARBA" id="ARBA00022485"/>
    </source>
</evidence>
<evidence type="ECO:0000313" key="13">
    <source>
        <dbReference type="Proteomes" id="UP000317863"/>
    </source>
</evidence>
<dbReference type="InterPro" id="IPR001989">
    <property type="entry name" value="Radical_activat_CS"/>
</dbReference>
<keyword evidence="8" id="KW-0411">Iron-sulfur</keyword>
<dbReference type="Proteomes" id="UP000317863">
    <property type="component" value="Unassembled WGS sequence"/>
</dbReference>
<dbReference type="PROSITE" id="PS01087">
    <property type="entry name" value="RADICAL_ACTIVATING"/>
    <property type="match status" value="1"/>
</dbReference>
<comment type="catalytic activity">
    <reaction evidence="9">
        <text>glycyl-[protein] + reduced [flavodoxin] + S-adenosyl-L-methionine = glycin-2-yl radical-[protein] + semiquinone [flavodoxin] + 5'-deoxyadenosine + L-methionine + H(+)</text>
        <dbReference type="Rhea" id="RHEA:61976"/>
        <dbReference type="Rhea" id="RHEA-COMP:10622"/>
        <dbReference type="Rhea" id="RHEA-COMP:14480"/>
        <dbReference type="Rhea" id="RHEA-COMP:15993"/>
        <dbReference type="Rhea" id="RHEA-COMP:15994"/>
        <dbReference type="ChEBI" id="CHEBI:15378"/>
        <dbReference type="ChEBI" id="CHEBI:17319"/>
        <dbReference type="ChEBI" id="CHEBI:29947"/>
        <dbReference type="ChEBI" id="CHEBI:32722"/>
        <dbReference type="ChEBI" id="CHEBI:57618"/>
        <dbReference type="ChEBI" id="CHEBI:57844"/>
        <dbReference type="ChEBI" id="CHEBI:59789"/>
        <dbReference type="ChEBI" id="CHEBI:140311"/>
    </reaction>
</comment>
<dbReference type="NCBIfam" id="TIGR02494">
    <property type="entry name" value="PFLE_PFLC"/>
    <property type="match status" value="1"/>
</dbReference>
<evidence type="ECO:0000256" key="7">
    <source>
        <dbReference type="ARBA" id="ARBA00023004"/>
    </source>
</evidence>
<dbReference type="GO" id="GO:0051539">
    <property type="term" value="F:4 iron, 4 sulfur cluster binding"/>
    <property type="evidence" value="ECO:0007669"/>
    <property type="project" value="UniProtKB-KW"/>
</dbReference>
<gene>
    <name evidence="12" type="ORF">EXD82_00115</name>
</gene>
<comment type="caution">
    <text evidence="12">The sequence shown here is derived from an EMBL/GenBank/DDBJ whole genome shotgun (WGS) entry which is preliminary data.</text>
</comment>
<dbReference type="OrthoDB" id="9782387at2"/>
<dbReference type="InterPro" id="IPR017896">
    <property type="entry name" value="4Fe4S_Fe-S-bd"/>
</dbReference>
<keyword evidence="5" id="KW-0479">Metal-binding</keyword>
<dbReference type="SFLD" id="SFLDG01066">
    <property type="entry name" value="organic_radical-activating_enz"/>
    <property type="match status" value="1"/>
</dbReference>
<evidence type="ECO:0000256" key="6">
    <source>
        <dbReference type="ARBA" id="ARBA00023002"/>
    </source>
</evidence>
<dbReference type="PANTHER" id="PTHR30352:SF4">
    <property type="entry name" value="PYRUVATE FORMATE-LYASE 2-ACTIVATING ENZYME"/>
    <property type="match status" value="1"/>
</dbReference>
<dbReference type="Gene3D" id="3.30.70.20">
    <property type="match status" value="1"/>
</dbReference>
<sequence length="308" mass="35103">MINVFNIEKFAIHDGPGIRTTVFLKGCPLHCPWCSNPESLSLKPVFMHDERKCTLCGRCMEKCESNAISISSSIENYERNNKTKELFVHDTDKCILCGKCEKACLNKAISIYGKYMEIEEIVDEVMKDIDYYESSGGGVTISGGEPFIQFDEFMELIKILKKKGLHVAVETTGNYSKEKLKKAEPYIDLFLFDIKHIDEEKLKSFTGADKNTVVANLKEIPVEKLIMRVPVIPGFNSSEKDIKDIIEFGHKNNVKIINLLPFHPFGTIKWQQMGKVYQYENIPIMNKSELEKYKEYGKSMGIDIKIGG</sequence>
<dbReference type="InterPro" id="IPR012839">
    <property type="entry name" value="Organic_radical_activase"/>
</dbReference>
<dbReference type="Pfam" id="PF13353">
    <property type="entry name" value="Fer4_12"/>
    <property type="match status" value="1"/>
</dbReference>
<dbReference type="PANTHER" id="PTHR30352">
    <property type="entry name" value="PYRUVATE FORMATE-LYASE-ACTIVATING ENZYME"/>
    <property type="match status" value="1"/>
</dbReference>
<keyword evidence="4" id="KW-0949">S-adenosyl-L-methionine</keyword>
<dbReference type="Gene3D" id="3.80.30.10">
    <property type="entry name" value="pyruvate-formate lyase- activating enzyme"/>
    <property type="match status" value="1"/>
</dbReference>
<comment type="cofactor">
    <cofactor evidence="1">
        <name>[4Fe-4S] cluster</name>
        <dbReference type="ChEBI" id="CHEBI:49883"/>
    </cofactor>
</comment>
<dbReference type="InterPro" id="IPR007197">
    <property type="entry name" value="rSAM"/>
</dbReference>
<evidence type="ECO:0000256" key="1">
    <source>
        <dbReference type="ARBA" id="ARBA00001966"/>
    </source>
</evidence>
<evidence type="ECO:0000259" key="11">
    <source>
        <dbReference type="PROSITE" id="PS51918"/>
    </source>
</evidence>
<dbReference type="PIRSF" id="PIRSF000371">
    <property type="entry name" value="PFL_act_enz"/>
    <property type="match status" value="1"/>
</dbReference>
<evidence type="ECO:0000256" key="9">
    <source>
        <dbReference type="ARBA" id="ARBA00047365"/>
    </source>
</evidence>
<feature type="domain" description="Radical SAM core" evidence="11">
    <location>
        <begin position="13"/>
        <end position="303"/>
    </location>
</feature>
<keyword evidence="6" id="KW-0560">Oxidoreductase</keyword>
<protein>
    <submittedName>
        <fullName evidence="12">Glycyl-radical enzyme activating protein</fullName>
    </submittedName>
</protein>
<dbReference type="InterPro" id="IPR034457">
    <property type="entry name" value="Organic_radical-activating"/>
</dbReference>
<dbReference type="EMBL" id="SGJB01000001">
    <property type="protein sequence ID" value="TQQ85657.1"/>
    <property type="molecule type" value="Genomic_DNA"/>
</dbReference>
<dbReference type="SUPFAM" id="SSF102114">
    <property type="entry name" value="Radical SAM enzymes"/>
    <property type="match status" value="1"/>
</dbReference>
<accession>A0A544QY41</accession>
<dbReference type="SFLD" id="SFLDS00029">
    <property type="entry name" value="Radical_SAM"/>
    <property type="match status" value="1"/>
</dbReference>
<dbReference type="CDD" id="cd01335">
    <property type="entry name" value="Radical_SAM"/>
    <property type="match status" value="1"/>
</dbReference>
<dbReference type="InterPro" id="IPR017900">
    <property type="entry name" value="4Fe4S_Fe_S_CS"/>
</dbReference>
<proteinExistence type="inferred from homology"/>
<evidence type="ECO:0000256" key="8">
    <source>
        <dbReference type="ARBA" id="ARBA00023014"/>
    </source>
</evidence>
<evidence type="ECO:0000256" key="2">
    <source>
        <dbReference type="ARBA" id="ARBA00009777"/>
    </source>
</evidence>
<keyword evidence="7" id="KW-0408">Iron</keyword>
<evidence type="ECO:0000256" key="5">
    <source>
        <dbReference type="ARBA" id="ARBA00022723"/>
    </source>
</evidence>
<name>A0A544QY41_9FIRM</name>
<dbReference type="GO" id="GO:0046872">
    <property type="term" value="F:metal ion binding"/>
    <property type="evidence" value="ECO:0007669"/>
    <property type="project" value="UniProtKB-KW"/>
</dbReference>
<dbReference type="AlphaFoldDB" id="A0A544QY41"/>
<feature type="domain" description="4Fe-4S ferredoxin-type" evidence="10">
    <location>
        <begin position="44"/>
        <end position="73"/>
    </location>
</feature>
<evidence type="ECO:0000259" key="10">
    <source>
        <dbReference type="PROSITE" id="PS51379"/>
    </source>
</evidence>
<evidence type="ECO:0000256" key="4">
    <source>
        <dbReference type="ARBA" id="ARBA00022691"/>
    </source>
</evidence>
<reference evidence="12 13" key="1">
    <citation type="submission" date="2019-02" db="EMBL/GenBank/DDBJ databases">
        <title>Peptostreptococcaceae bacterium ZHW00191 nov., a new bacterium isolated from the human gut.</title>
        <authorList>
            <person name="Zhou H.-W."/>
            <person name="Chen X.-J."/>
        </authorList>
    </citation>
    <scope>NUCLEOTIDE SEQUENCE [LARGE SCALE GENOMIC DNA]</scope>
    <source>
        <strain evidence="12 13">ZHW00191</strain>
    </source>
</reference>
<dbReference type="InterPro" id="IPR058240">
    <property type="entry name" value="rSAM_sf"/>
</dbReference>
<dbReference type="GO" id="GO:0016491">
    <property type="term" value="F:oxidoreductase activity"/>
    <property type="evidence" value="ECO:0007669"/>
    <property type="project" value="UniProtKB-KW"/>
</dbReference>
<organism evidence="12 13">
    <name type="scientific">Peptacetobacter hominis</name>
    <dbReference type="NCBI Taxonomy" id="2743610"/>
    <lineage>
        <taxon>Bacteria</taxon>
        <taxon>Bacillati</taxon>
        <taxon>Bacillota</taxon>
        <taxon>Clostridia</taxon>
        <taxon>Peptostreptococcales</taxon>
        <taxon>Peptostreptococcaceae</taxon>
        <taxon>Peptacetobacter</taxon>
    </lineage>
</organism>
<comment type="similarity">
    <text evidence="2">Belongs to the organic radical-activating enzymes family.</text>
</comment>
<feature type="domain" description="4Fe-4S ferredoxin-type" evidence="10">
    <location>
        <begin position="84"/>
        <end position="114"/>
    </location>
</feature>
<dbReference type="RefSeq" id="WP_142534888.1">
    <property type="nucleotide sequence ID" value="NZ_SGJB01000001.1"/>
</dbReference>
<dbReference type="SFLD" id="SFLDG01118">
    <property type="entry name" value="activating_enzymes__group_2"/>
    <property type="match status" value="1"/>
</dbReference>
<dbReference type="PROSITE" id="PS51918">
    <property type="entry name" value="RADICAL_SAM"/>
    <property type="match status" value="1"/>
</dbReference>